<dbReference type="InterPro" id="IPR050121">
    <property type="entry name" value="Cytochrome_P450_monoxygenase"/>
</dbReference>
<feature type="binding site" description="axial binding residue" evidence="5">
    <location>
        <position position="77"/>
    </location>
    <ligand>
        <name>heme</name>
        <dbReference type="ChEBI" id="CHEBI:30413"/>
    </ligand>
    <ligandPart>
        <name>Fe</name>
        <dbReference type="ChEBI" id="CHEBI:18248"/>
    </ligandPart>
</feature>
<protein>
    <submittedName>
        <fullName evidence="7">Cytochrome P450</fullName>
    </submittedName>
</protein>
<evidence type="ECO:0000313" key="8">
    <source>
        <dbReference type="Proteomes" id="UP001283341"/>
    </source>
</evidence>
<keyword evidence="2 5" id="KW-0349">Heme</keyword>
<dbReference type="GO" id="GO:0020037">
    <property type="term" value="F:heme binding"/>
    <property type="evidence" value="ECO:0007669"/>
    <property type="project" value="InterPro"/>
</dbReference>
<organism evidence="7 8">
    <name type="scientific">Apodospora peruviana</name>
    <dbReference type="NCBI Taxonomy" id="516989"/>
    <lineage>
        <taxon>Eukaryota</taxon>
        <taxon>Fungi</taxon>
        <taxon>Dikarya</taxon>
        <taxon>Ascomycota</taxon>
        <taxon>Pezizomycotina</taxon>
        <taxon>Sordariomycetes</taxon>
        <taxon>Sordariomycetidae</taxon>
        <taxon>Sordariales</taxon>
        <taxon>Lasiosphaeriaceae</taxon>
        <taxon>Apodospora</taxon>
    </lineage>
</organism>
<dbReference type="GO" id="GO:0005506">
    <property type="term" value="F:iron ion binding"/>
    <property type="evidence" value="ECO:0007669"/>
    <property type="project" value="InterPro"/>
</dbReference>
<dbReference type="GO" id="GO:0004497">
    <property type="term" value="F:monooxygenase activity"/>
    <property type="evidence" value="ECO:0007669"/>
    <property type="project" value="UniProtKB-KW"/>
</dbReference>
<dbReference type="PRINTS" id="PR00463">
    <property type="entry name" value="EP450I"/>
</dbReference>
<dbReference type="Pfam" id="PF00067">
    <property type="entry name" value="p450"/>
    <property type="match status" value="1"/>
</dbReference>
<reference evidence="7" key="1">
    <citation type="journal article" date="2023" name="Mol. Phylogenet. Evol.">
        <title>Genome-scale phylogeny and comparative genomics of the fungal order Sordariales.</title>
        <authorList>
            <person name="Hensen N."/>
            <person name="Bonometti L."/>
            <person name="Westerberg I."/>
            <person name="Brannstrom I.O."/>
            <person name="Guillou S."/>
            <person name="Cros-Aarteil S."/>
            <person name="Calhoun S."/>
            <person name="Haridas S."/>
            <person name="Kuo A."/>
            <person name="Mondo S."/>
            <person name="Pangilinan J."/>
            <person name="Riley R."/>
            <person name="LaButti K."/>
            <person name="Andreopoulos B."/>
            <person name="Lipzen A."/>
            <person name="Chen C."/>
            <person name="Yan M."/>
            <person name="Daum C."/>
            <person name="Ng V."/>
            <person name="Clum A."/>
            <person name="Steindorff A."/>
            <person name="Ohm R.A."/>
            <person name="Martin F."/>
            <person name="Silar P."/>
            <person name="Natvig D.O."/>
            <person name="Lalanne C."/>
            <person name="Gautier V."/>
            <person name="Ament-Velasquez S.L."/>
            <person name="Kruys A."/>
            <person name="Hutchinson M.I."/>
            <person name="Powell A.J."/>
            <person name="Barry K."/>
            <person name="Miller A.N."/>
            <person name="Grigoriev I.V."/>
            <person name="Debuchy R."/>
            <person name="Gladieux P."/>
            <person name="Hiltunen Thoren M."/>
            <person name="Johannesson H."/>
        </authorList>
    </citation>
    <scope>NUCLEOTIDE SEQUENCE</scope>
    <source>
        <strain evidence="7">CBS 118394</strain>
    </source>
</reference>
<keyword evidence="4 5" id="KW-0408">Iron</keyword>
<evidence type="ECO:0000256" key="5">
    <source>
        <dbReference type="PIRSR" id="PIRSR602401-1"/>
    </source>
</evidence>
<name>A0AAE0HYY6_9PEZI</name>
<keyword evidence="3 5" id="KW-0479">Metal-binding</keyword>
<proteinExistence type="inferred from homology"/>
<dbReference type="GO" id="GO:0016705">
    <property type="term" value="F:oxidoreductase activity, acting on paired donors, with incorporation or reduction of molecular oxygen"/>
    <property type="evidence" value="ECO:0007669"/>
    <property type="project" value="InterPro"/>
</dbReference>
<dbReference type="InterPro" id="IPR002401">
    <property type="entry name" value="Cyt_P450_E_grp-I"/>
</dbReference>
<dbReference type="EMBL" id="JAUEDM010000006">
    <property type="protein sequence ID" value="KAK3314466.1"/>
    <property type="molecule type" value="Genomic_DNA"/>
</dbReference>
<dbReference type="InterPro" id="IPR001128">
    <property type="entry name" value="Cyt_P450"/>
</dbReference>
<dbReference type="SUPFAM" id="SSF48264">
    <property type="entry name" value="Cytochrome P450"/>
    <property type="match status" value="1"/>
</dbReference>
<evidence type="ECO:0000256" key="4">
    <source>
        <dbReference type="ARBA" id="ARBA00023004"/>
    </source>
</evidence>
<evidence type="ECO:0000256" key="3">
    <source>
        <dbReference type="ARBA" id="ARBA00022723"/>
    </source>
</evidence>
<dbReference type="Proteomes" id="UP001283341">
    <property type="component" value="Unassembled WGS sequence"/>
</dbReference>
<comment type="caution">
    <text evidence="7">The sequence shown here is derived from an EMBL/GenBank/DDBJ whole genome shotgun (WGS) entry which is preliminary data.</text>
</comment>
<keyword evidence="8" id="KW-1185">Reference proteome</keyword>
<dbReference type="AlphaFoldDB" id="A0AAE0HYY6"/>
<evidence type="ECO:0000256" key="2">
    <source>
        <dbReference type="ARBA" id="ARBA00022617"/>
    </source>
</evidence>
<dbReference type="PROSITE" id="PS00086">
    <property type="entry name" value="CYTOCHROME_P450"/>
    <property type="match status" value="1"/>
</dbReference>
<keyword evidence="6" id="KW-0503">Monooxygenase</keyword>
<evidence type="ECO:0000313" key="7">
    <source>
        <dbReference type="EMBL" id="KAK3314466.1"/>
    </source>
</evidence>
<comment type="similarity">
    <text evidence="6">Belongs to the cytochrome P450 family.</text>
</comment>
<evidence type="ECO:0000256" key="1">
    <source>
        <dbReference type="ARBA" id="ARBA00001971"/>
    </source>
</evidence>
<keyword evidence="6" id="KW-0560">Oxidoreductase</keyword>
<dbReference type="InterPro" id="IPR036396">
    <property type="entry name" value="Cyt_P450_sf"/>
</dbReference>
<comment type="cofactor">
    <cofactor evidence="1 5">
        <name>heme</name>
        <dbReference type="ChEBI" id="CHEBI:30413"/>
    </cofactor>
</comment>
<dbReference type="PANTHER" id="PTHR24305:SF199">
    <property type="entry name" value="P450, PUTATIVE (EUROFUNG)-RELATED"/>
    <property type="match status" value="1"/>
</dbReference>
<evidence type="ECO:0000256" key="6">
    <source>
        <dbReference type="RuleBase" id="RU000461"/>
    </source>
</evidence>
<sequence length="92" mass="10550">MLPRVIPAGRSAVAGVWLSGGTAVSIQAYAMNRDPRYWYRADEFLPERWLPTESEDWPFRNDSHSGFQPFSLGPRACIGRHLAWAELRLNFE</sequence>
<gene>
    <name evidence="7" type="ORF">B0H66DRAFT_562986</name>
</gene>
<dbReference type="PANTHER" id="PTHR24305">
    <property type="entry name" value="CYTOCHROME P450"/>
    <property type="match status" value="1"/>
</dbReference>
<accession>A0AAE0HYY6</accession>
<dbReference type="Gene3D" id="1.10.630.10">
    <property type="entry name" value="Cytochrome P450"/>
    <property type="match status" value="1"/>
</dbReference>
<dbReference type="InterPro" id="IPR017972">
    <property type="entry name" value="Cyt_P450_CS"/>
</dbReference>
<reference evidence="7" key="2">
    <citation type="submission" date="2023-06" db="EMBL/GenBank/DDBJ databases">
        <authorList>
            <consortium name="Lawrence Berkeley National Laboratory"/>
            <person name="Haridas S."/>
            <person name="Hensen N."/>
            <person name="Bonometti L."/>
            <person name="Westerberg I."/>
            <person name="Brannstrom I.O."/>
            <person name="Guillou S."/>
            <person name="Cros-Aarteil S."/>
            <person name="Calhoun S."/>
            <person name="Kuo A."/>
            <person name="Mondo S."/>
            <person name="Pangilinan J."/>
            <person name="Riley R."/>
            <person name="Labutti K."/>
            <person name="Andreopoulos B."/>
            <person name="Lipzen A."/>
            <person name="Chen C."/>
            <person name="Yanf M."/>
            <person name="Daum C."/>
            <person name="Ng V."/>
            <person name="Clum A."/>
            <person name="Steindorff A."/>
            <person name="Ohm R."/>
            <person name="Martin F."/>
            <person name="Silar P."/>
            <person name="Natvig D."/>
            <person name="Lalanne C."/>
            <person name="Gautier V."/>
            <person name="Ament-Velasquez S.L."/>
            <person name="Kruys A."/>
            <person name="Hutchinson M.I."/>
            <person name="Powell A.J."/>
            <person name="Barry K."/>
            <person name="Miller A.N."/>
            <person name="Grigoriev I.V."/>
            <person name="Debuchy R."/>
            <person name="Gladieux P."/>
            <person name="Thoren M.H."/>
            <person name="Johannesson H."/>
        </authorList>
    </citation>
    <scope>NUCLEOTIDE SEQUENCE</scope>
    <source>
        <strain evidence="7">CBS 118394</strain>
    </source>
</reference>